<dbReference type="Proteomes" id="UP000779049">
    <property type="component" value="Unassembled WGS sequence"/>
</dbReference>
<accession>A0ABS7L7E4</accession>
<dbReference type="InterPro" id="IPR000073">
    <property type="entry name" value="AB_hydrolase_1"/>
</dbReference>
<keyword evidence="4" id="KW-1185">Reference proteome</keyword>
<dbReference type="PANTHER" id="PTHR46438">
    <property type="entry name" value="ALPHA/BETA-HYDROLASES SUPERFAMILY PROTEIN"/>
    <property type="match status" value="1"/>
</dbReference>
<name>A0ABS7L7E4_9FIRM</name>
<dbReference type="PANTHER" id="PTHR46438:SF2">
    <property type="entry name" value="ALPHA_BETA-HYDROLASES SUPERFAMILY PROTEIN"/>
    <property type="match status" value="1"/>
</dbReference>
<gene>
    <name evidence="3" type="ORF">FLB61_06310</name>
</gene>
<dbReference type="Gene3D" id="3.40.50.1820">
    <property type="entry name" value="alpha/beta hydrolase"/>
    <property type="match status" value="1"/>
</dbReference>
<dbReference type="GO" id="GO:0016787">
    <property type="term" value="F:hydrolase activity"/>
    <property type="evidence" value="ECO:0007669"/>
    <property type="project" value="UniProtKB-KW"/>
</dbReference>
<feature type="transmembrane region" description="Helical" evidence="1">
    <location>
        <begin position="176"/>
        <end position="195"/>
    </location>
</feature>
<sequence>MKKKLWTLGILATLSAAAIYVINKLTFYISTIDNLLHKNGENEYNWRFGKIHYVKKGTGKPLLLLHDLSPVSSSCEWDNVLPLLSKNHTVYTVDLLGCGSSEKPNLTYTNFLYVQMISDFIKNIVGEPCDIIASGNSAPLALMACTGEREMIDKMIFVNPQNLHDLAKVPTKRSKLLYHFINLPLIGTLLYNILFAKKRIESLFETEYYYDPALIEDITVNTFYEAAHTEYMRSRHLFASMKGNYVNVNLASFLPSITNSVFIIHGGGNPMYEADAKLYQRFLPSIEIISISQTKRLPQMEAPNVFAEQVEILLDPK</sequence>
<dbReference type="InterPro" id="IPR029058">
    <property type="entry name" value="AB_hydrolase_fold"/>
</dbReference>
<dbReference type="SUPFAM" id="SSF53474">
    <property type="entry name" value="alpha/beta-Hydrolases"/>
    <property type="match status" value="1"/>
</dbReference>
<dbReference type="Pfam" id="PF12697">
    <property type="entry name" value="Abhydrolase_6"/>
    <property type="match status" value="1"/>
</dbReference>
<keyword evidence="1" id="KW-1133">Transmembrane helix</keyword>
<reference evidence="3 4" key="1">
    <citation type="journal article" date="2020" name="New Microbes New Infect">
        <title>Sellimonas caecigallum sp. nov., description and genome sequence of a new member of the Sellimonas genus isolated from the cecum of feral chicken.</title>
        <authorList>
            <person name="Wongkuna S."/>
            <person name="Ghimire S."/>
            <person name="Antony L."/>
            <person name="Chankhamhaengdecha S."/>
            <person name="Janvilisri T."/>
            <person name="Scaria J."/>
        </authorList>
    </citation>
    <scope>NUCLEOTIDE SEQUENCE [LARGE SCALE GENOMIC DNA]</scope>
    <source>
        <strain evidence="3 4">SW451</strain>
    </source>
</reference>
<proteinExistence type="predicted"/>
<evidence type="ECO:0000313" key="3">
    <source>
        <dbReference type="EMBL" id="MBY0758702.1"/>
    </source>
</evidence>
<evidence type="ECO:0000313" key="4">
    <source>
        <dbReference type="Proteomes" id="UP000779049"/>
    </source>
</evidence>
<comment type="caution">
    <text evidence="3">The sequence shown here is derived from an EMBL/GenBank/DDBJ whole genome shotgun (WGS) entry which is preliminary data.</text>
</comment>
<dbReference type="RefSeq" id="WP_087212704.1">
    <property type="nucleotide sequence ID" value="NZ_CP173660.1"/>
</dbReference>
<dbReference type="EMBL" id="VIRV01000007">
    <property type="protein sequence ID" value="MBY0758702.1"/>
    <property type="molecule type" value="Genomic_DNA"/>
</dbReference>
<evidence type="ECO:0000256" key="1">
    <source>
        <dbReference type="SAM" id="Phobius"/>
    </source>
</evidence>
<feature type="domain" description="AB hydrolase-1" evidence="2">
    <location>
        <begin position="62"/>
        <end position="303"/>
    </location>
</feature>
<keyword evidence="1" id="KW-0812">Transmembrane</keyword>
<keyword evidence="3" id="KW-0378">Hydrolase</keyword>
<organism evidence="3 4">
    <name type="scientific">Sellimonas caecigallum</name>
    <dbReference type="NCBI Taxonomy" id="2592333"/>
    <lineage>
        <taxon>Bacteria</taxon>
        <taxon>Bacillati</taxon>
        <taxon>Bacillota</taxon>
        <taxon>Clostridia</taxon>
        <taxon>Lachnospirales</taxon>
        <taxon>Lachnospiraceae</taxon>
        <taxon>Sellimonas</taxon>
    </lineage>
</organism>
<protein>
    <submittedName>
        <fullName evidence="3">Alpha/beta fold hydrolase</fullName>
    </submittedName>
</protein>
<keyword evidence="1" id="KW-0472">Membrane</keyword>
<evidence type="ECO:0000259" key="2">
    <source>
        <dbReference type="Pfam" id="PF12697"/>
    </source>
</evidence>